<proteinExistence type="predicted"/>
<dbReference type="HOGENOM" id="CLU_2725555_0_0_1"/>
<evidence type="ECO:0000313" key="2">
    <source>
        <dbReference type="Proteomes" id="UP000017836"/>
    </source>
</evidence>
<keyword evidence="2" id="KW-1185">Reference proteome</keyword>
<dbReference type="Proteomes" id="UP000017836">
    <property type="component" value="Unassembled WGS sequence"/>
</dbReference>
<dbReference type="STRING" id="13333.W1PN92"/>
<dbReference type="AlphaFoldDB" id="W1PN92"/>
<dbReference type="Gramene" id="ERN11502">
    <property type="protein sequence ID" value="ERN11502"/>
    <property type="gene ID" value="AMTR_s00022p00113340"/>
</dbReference>
<name>W1PN92_AMBTC</name>
<gene>
    <name evidence="1" type="ORF">AMTR_s00022p00113340</name>
</gene>
<reference evidence="2" key="1">
    <citation type="journal article" date="2013" name="Science">
        <title>The Amborella genome and the evolution of flowering plants.</title>
        <authorList>
            <consortium name="Amborella Genome Project"/>
        </authorList>
    </citation>
    <scope>NUCLEOTIDE SEQUENCE [LARGE SCALE GENOMIC DNA]</scope>
</reference>
<protein>
    <submittedName>
        <fullName evidence="1">Uncharacterized protein</fullName>
    </submittedName>
</protein>
<dbReference type="EMBL" id="KI392687">
    <property type="protein sequence ID" value="ERN11502.1"/>
    <property type="molecule type" value="Genomic_DNA"/>
</dbReference>
<sequence length="72" mass="8126">MESSGNFKEDERFKGGEIVWELWGEGGQAKPLKKMNDSKAERLFGNFGVRAAKRSPKKKSLDALIRRLQDAS</sequence>
<evidence type="ECO:0000313" key="1">
    <source>
        <dbReference type="EMBL" id="ERN11502.1"/>
    </source>
</evidence>
<accession>W1PN92</accession>
<organism evidence="1 2">
    <name type="scientific">Amborella trichopoda</name>
    <dbReference type="NCBI Taxonomy" id="13333"/>
    <lineage>
        <taxon>Eukaryota</taxon>
        <taxon>Viridiplantae</taxon>
        <taxon>Streptophyta</taxon>
        <taxon>Embryophyta</taxon>
        <taxon>Tracheophyta</taxon>
        <taxon>Spermatophyta</taxon>
        <taxon>Magnoliopsida</taxon>
        <taxon>Amborellales</taxon>
        <taxon>Amborellaceae</taxon>
        <taxon>Amborella</taxon>
    </lineage>
</organism>